<dbReference type="Gene3D" id="1.20.1250.20">
    <property type="entry name" value="MFS general substrate transporter like domains"/>
    <property type="match status" value="2"/>
</dbReference>
<gene>
    <name evidence="7" type="ORF">AA23TX_05958</name>
</gene>
<dbReference type="Proteomes" id="UP000399805">
    <property type="component" value="Unassembled WGS sequence"/>
</dbReference>
<feature type="transmembrane region" description="Helical" evidence="5">
    <location>
        <begin position="166"/>
        <end position="187"/>
    </location>
</feature>
<keyword evidence="3 5" id="KW-1133">Transmembrane helix</keyword>
<dbReference type="PANTHER" id="PTHR43184">
    <property type="entry name" value="MAJOR FACILITATOR SUPERFAMILY TRANSPORTER 16, ISOFORM B"/>
    <property type="match status" value="1"/>
</dbReference>
<accession>A0A6I8LYP3</accession>
<dbReference type="PROSITE" id="PS50850">
    <property type="entry name" value="MFS"/>
    <property type="match status" value="1"/>
</dbReference>
<evidence type="ECO:0000256" key="2">
    <source>
        <dbReference type="ARBA" id="ARBA00022692"/>
    </source>
</evidence>
<reference evidence="7 8" key="1">
    <citation type="submission" date="2019-09" db="EMBL/GenBank/DDBJ databases">
        <authorList>
            <person name="Leyn A S."/>
        </authorList>
    </citation>
    <scope>NUCLEOTIDE SEQUENCE [LARGE SCALE GENOMIC DNA]</scope>
    <source>
        <strain evidence="7">AA231_1</strain>
    </source>
</reference>
<feature type="transmembrane region" description="Helical" evidence="5">
    <location>
        <begin position="380"/>
        <end position="401"/>
    </location>
</feature>
<feature type="transmembrane region" description="Helical" evidence="5">
    <location>
        <begin position="226"/>
        <end position="249"/>
    </location>
</feature>
<keyword evidence="8" id="KW-1185">Reference proteome</keyword>
<feature type="transmembrane region" description="Helical" evidence="5">
    <location>
        <begin position="12"/>
        <end position="29"/>
    </location>
</feature>
<dbReference type="EMBL" id="CABVGP010000002">
    <property type="protein sequence ID" value="VVJ20937.1"/>
    <property type="molecule type" value="Genomic_DNA"/>
</dbReference>
<dbReference type="PANTHER" id="PTHR43184:SF12">
    <property type="entry name" value="SUGAR PHOSPHATE EXCHANGER 3"/>
    <property type="match status" value="1"/>
</dbReference>
<feature type="transmembrane region" description="Helical" evidence="5">
    <location>
        <begin position="351"/>
        <end position="374"/>
    </location>
</feature>
<organism evidence="7 8">
    <name type="scientific">Amycolatopsis camponoti</name>
    <dbReference type="NCBI Taxonomy" id="2606593"/>
    <lineage>
        <taxon>Bacteria</taxon>
        <taxon>Bacillati</taxon>
        <taxon>Actinomycetota</taxon>
        <taxon>Actinomycetes</taxon>
        <taxon>Pseudonocardiales</taxon>
        <taxon>Pseudonocardiaceae</taxon>
        <taxon>Amycolatopsis</taxon>
    </lineage>
</organism>
<feature type="domain" description="Major facilitator superfamily (MFS) profile" evidence="6">
    <location>
        <begin position="15"/>
        <end position="407"/>
    </location>
</feature>
<dbReference type="Pfam" id="PF07690">
    <property type="entry name" value="MFS_1"/>
    <property type="match status" value="1"/>
</dbReference>
<dbReference type="RefSeq" id="WP_155545963.1">
    <property type="nucleotide sequence ID" value="NZ_CABVGP010000002.1"/>
</dbReference>
<sequence>MPPATGRATARSWLIWLAAVTVYLLAVFHRTSFGVAGLQAAERFGVGSAALGTFTVLQVGVYAAMQIPTGVLVDRYGPRRVLTVAVLVLGAGQLLLGVAHSYGLGLVARGVLGLGDALTFVSVLRLVAAHFPGRQYALLTSFTAAVGYIGNLAATVPLSLVLDSAGWTPTFLAVGAITVLYTVVVTLRVRDVPAGVTQPAREAVRPRQLAHQVAEAWRTPGTRLGFWVHFSTMFAPNALTLLWGVPWLVQGQGQSMATASALLTVFVFGSMAGGPLLGGVIGRRPSLRMPLVGGYIGGAVLIWAVLLSWPGQVPVGLLVPAFAFLALGGPASMIGFALARDYNPLSRVGTATGVVNVGGFVATTIAALLVGVLLQWTGGSFRISLLAIVAILALGTSRMLVWWRRTRAHLFLAEARGEELPVRITRRRWDAALPETPIVAA</sequence>
<keyword evidence="4 5" id="KW-0472">Membrane</keyword>
<feature type="transmembrane region" description="Helical" evidence="5">
    <location>
        <begin position="136"/>
        <end position="160"/>
    </location>
</feature>
<evidence type="ECO:0000256" key="1">
    <source>
        <dbReference type="ARBA" id="ARBA00004651"/>
    </source>
</evidence>
<keyword evidence="2 5" id="KW-0812">Transmembrane</keyword>
<evidence type="ECO:0000259" key="6">
    <source>
        <dbReference type="PROSITE" id="PS50850"/>
    </source>
</evidence>
<evidence type="ECO:0000256" key="3">
    <source>
        <dbReference type="ARBA" id="ARBA00022989"/>
    </source>
</evidence>
<feature type="transmembrane region" description="Helical" evidence="5">
    <location>
        <begin position="315"/>
        <end position="339"/>
    </location>
</feature>
<evidence type="ECO:0000313" key="7">
    <source>
        <dbReference type="EMBL" id="VVJ20937.1"/>
    </source>
</evidence>
<comment type="subcellular location">
    <subcellularLocation>
        <location evidence="1">Cell membrane</location>
        <topology evidence="1">Multi-pass membrane protein</topology>
    </subcellularLocation>
</comment>
<dbReference type="InterPro" id="IPR011701">
    <property type="entry name" value="MFS"/>
</dbReference>
<dbReference type="AlphaFoldDB" id="A0A6I8LYP3"/>
<protein>
    <submittedName>
        <fullName evidence="7">Uncharacterized MFS-type transporter</fullName>
    </submittedName>
</protein>
<proteinExistence type="predicted"/>
<feature type="transmembrane region" description="Helical" evidence="5">
    <location>
        <begin position="81"/>
        <end position="100"/>
    </location>
</feature>
<name>A0A6I8LYP3_9PSEU</name>
<evidence type="ECO:0000313" key="8">
    <source>
        <dbReference type="Proteomes" id="UP000399805"/>
    </source>
</evidence>
<dbReference type="InterPro" id="IPR036259">
    <property type="entry name" value="MFS_trans_sf"/>
</dbReference>
<dbReference type="GO" id="GO:0022857">
    <property type="term" value="F:transmembrane transporter activity"/>
    <property type="evidence" value="ECO:0007669"/>
    <property type="project" value="InterPro"/>
</dbReference>
<dbReference type="GO" id="GO:0005886">
    <property type="term" value="C:plasma membrane"/>
    <property type="evidence" value="ECO:0007669"/>
    <property type="project" value="UniProtKB-SubCell"/>
</dbReference>
<feature type="transmembrane region" description="Helical" evidence="5">
    <location>
        <begin position="289"/>
        <end position="309"/>
    </location>
</feature>
<feature type="transmembrane region" description="Helical" evidence="5">
    <location>
        <begin position="255"/>
        <end position="277"/>
    </location>
</feature>
<feature type="transmembrane region" description="Helical" evidence="5">
    <location>
        <begin position="49"/>
        <end position="69"/>
    </location>
</feature>
<evidence type="ECO:0000256" key="4">
    <source>
        <dbReference type="ARBA" id="ARBA00023136"/>
    </source>
</evidence>
<evidence type="ECO:0000256" key="5">
    <source>
        <dbReference type="SAM" id="Phobius"/>
    </source>
</evidence>
<dbReference type="InterPro" id="IPR020846">
    <property type="entry name" value="MFS_dom"/>
</dbReference>
<dbReference type="SUPFAM" id="SSF103473">
    <property type="entry name" value="MFS general substrate transporter"/>
    <property type="match status" value="1"/>
</dbReference>
<feature type="transmembrane region" description="Helical" evidence="5">
    <location>
        <begin position="106"/>
        <end position="124"/>
    </location>
</feature>